<keyword evidence="5 10" id="KW-0732">Signal</keyword>
<protein>
    <recommendedName>
        <fullName evidence="10">Transmembrane 9 superfamily member</fullName>
    </recommendedName>
</protein>
<keyword evidence="9 10" id="KW-0472">Membrane</keyword>
<evidence type="ECO:0000256" key="9">
    <source>
        <dbReference type="ARBA" id="ARBA00023136"/>
    </source>
</evidence>
<feature type="transmembrane region" description="Helical" evidence="10">
    <location>
        <begin position="292"/>
        <end position="322"/>
    </location>
</feature>
<comment type="caution">
    <text evidence="11">The sequence shown here is derived from an EMBL/GenBank/DDBJ whole genome shotgun (WGS) entry which is preliminary data.</text>
</comment>
<evidence type="ECO:0000313" key="11">
    <source>
        <dbReference type="EMBL" id="CAK9153117.1"/>
    </source>
</evidence>
<comment type="subcellular location">
    <subcellularLocation>
        <location evidence="1">Endosome membrane</location>
        <topology evidence="1">Multi-pass membrane protein</topology>
    </subcellularLocation>
    <subcellularLocation>
        <location evidence="2">Golgi apparatus membrane</location>
        <topology evidence="2">Multi-pass membrane protein</topology>
    </subcellularLocation>
</comment>
<organism evidence="11 12">
    <name type="scientific">Ilex paraguariensis</name>
    <name type="common">yerba mate</name>
    <dbReference type="NCBI Taxonomy" id="185542"/>
    <lineage>
        <taxon>Eukaryota</taxon>
        <taxon>Viridiplantae</taxon>
        <taxon>Streptophyta</taxon>
        <taxon>Embryophyta</taxon>
        <taxon>Tracheophyta</taxon>
        <taxon>Spermatophyta</taxon>
        <taxon>Magnoliopsida</taxon>
        <taxon>eudicotyledons</taxon>
        <taxon>Gunneridae</taxon>
        <taxon>Pentapetalae</taxon>
        <taxon>asterids</taxon>
        <taxon>campanulids</taxon>
        <taxon>Aquifoliales</taxon>
        <taxon>Aquifoliaceae</taxon>
        <taxon>Ilex</taxon>
    </lineage>
</organism>
<feature type="transmembrane region" description="Helical" evidence="10">
    <location>
        <begin position="393"/>
        <end position="415"/>
    </location>
</feature>
<comment type="similarity">
    <text evidence="3 10">Belongs to the nonaspanin (TM9SF) (TC 9.A.2) family.</text>
</comment>
<evidence type="ECO:0000256" key="1">
    <source>
        <dbReference type="ARBA" id="ARBA00004337"/>
    </source>
</evidence>
<dbReference type="Pfam" id="PF02990">
    <property type="entry name" value="EMP70"/>
    <property type="match status" value="1"/>
</dbReference>
<evidence type="ECO:0000256" key="10">
    <source>
        <dbReference type="RuleBase" id="RU363079"/>
    </source>
</evidence>
<dbReference type="GO" id="GO:0000139">
    <property type="term" value="C:Golgi membrane"/>
    <property type="evidence" value="ECO:0007669"/>
    <property type="project" value="UniProtKB-SubCell"/>
</dbReference>
<dbReference type="PANTHER" id="PTHR10766:SF170">
    <property type="entry name" value="TRANSMEMBRANE 9 SUPERFAMILY MEMBER 4"/>
    <property type="match status" value="1"/>
</dbReference>
<proteinExistence type="inferred from homology"/>
<keyword evidence="7 10" id="KW-1133">Transmembrane helix</keyword>
<evidence type="ECO:0000256" key="3">
    <source>
        <dbReference type="ARBA" id="ARBA00005227"/>
    </source>
</evidence>
<keyword evidence="12" id="KW-1185">Reference proteome</keyword>
<gene>
    <name evidence="11" type="ORF">ILEXP_LOCUS21365</name>
</gene>
<feature type="transmembrane region" description="Helical" evidence="10">
    <location>
        <begin position="522"/>
        <end position="541"/>
    </location>
</feature>
<keyword evidence="4 10" id="KW-0812">Transmembrane</keyword>
<dbReference type="EMBL" id="CAUOFW020002353">
    <property type="protein sequence ID" value="CAK9153117.1"/>
    <property type="molecule type" value="Genomic_DNA"/>
</dbReference>
<dbReference type="Proteomes" id="UP001642360">
    <property type="component" value="Unassembled WGS sequence"/>
</dbReference>
<evidence type="ECO:0000256" key="2">
    <source>
        <dbReference type="ARBA" id="ARBA00004653"/>
    </source>
</evidence>
<evidence type="ECO:0000313" key="12">
    <source>
        <dbReference type="Proteomes" id="UP001642360"/>
    </source>
</evidence>
<feature type="transmembrane region" description="Helical" evidence="10">
    <location>
        <begin position="328"/>
        <end position="350"/>
    </location>
</feature>
<sequence length="592" mass="67689">MTGLVATFLVVAVLIMCLGSEVRSDASDHHYKAGDPVPLYANKVGPFHNPSETYAFFDLPFCSPDPVKEKKETLGEVLNGDRLVSAPYKIDFLVDKYSQVACRKMLTKEEVSRFRNAVVKDYFIQMYFDDLPIWAFIGKTDYGGVVEQIQYKYLLFKHLHFHIFFNKDRVIEVAVRTDPQFFVDISEDKEVDVEFMYTVNWKEIQIPFEKRMERYSLSSTLPHHLEIHWFAIMNSCVTIVLLVGCFVTFYIRVLKKDIMKYAQDEELSDNQEETGWKYIHGDVFRYPKHKSLFAAAIGSGTQFFTLMVFVLILGLAGIFYPYNRGRLLTALVVIYAITSVIAGYTAVSFYCQLEGPNWVGSLLFVGCIFSGPLFVTFCFLNTVAMAFRVTAALPLGTIALIFLIWIFLASPLLLLGGIAGKNSKSEFQAPCRTSKCPREIPTLRWYRGLLPQMALAGVLPFGVIYREIYYIFASIWGHRVYSTYGILCIVFVLLLVVTAFVALALTYFLLAAEDHEWWWRSFLCGGSTGLFIYGYCFYYYFTRTAMNGLLQSSFFFGYMACICYGIFLMLGTVGFRASLVFIRYIYGSIKCE</sequence>
<feature type="transmembrane region" description="Helical" evidence="10">
    <location>
        <begin position="553"/>
        <end position="575"/>
    </location>
</feature>
<feature type="transmembrane region" description="Helical" evidence="10">
    <location>
        <begin position="453"/>
        <end position="472"/>
    </location>
</feature>
<evidence type="ECO:0000256" key="6">
    <source>
        <dbReference type="ARBA" id="ARBA00022753"/>
    </source>
</evidence>
<evidence type="ECO:0000256" key="5">
    <source>
        <dbReference type="ARBA" id="ARBA00022729"/>
    </source>
</evidence>
<feature type="transmembrane region" description="Helical" evidence="10">
    <location>
        <begin position="227"/>
        <end position="251"/>
    </location>
</feature>
<feature type="chain" id="PRO_5044525114" description="Transmembrane 9 superfamily member" evidence="10">
    <location>
        <begin position="25"/>
        <end position="592"/>
    </location>
</feature>
<dbReference type="PANTHER" id="PTHR10766">
    <property type="entry name" value="TRANSMEMBRANE 9 SUPERFAMILY PROTEIN"/>
    <property type="match status" value="1"/>
</dbReference>
<feature type="transmembrane region" description="Helical" evidence="10">
    <location>
        <begin position="362"/>
        <end position="387"/>
    </location>
</feature>
<keyword evidence="8" id="KW-0333">Golgi apparatus</keyword>
<dbReference type="AlphaFoldDB" id="A0ABC8SF18"/>
<evidence type="ECO:0000256" key="4">
    <source>
        <dbReference type="ARBA" id="ARBA00022692"/>
    </source>
</evidence>
<feature type="transmembrane region" description="Helical" evidence="10">
    <location>
        <begin position="484"/>
        <end position="510"/>
    </location>
</feature>
<feature type="signal peptide" evidence="10">
    <location>
        <begin position="1"/>
        <end position="24"/>
    </location>
</feature>
<dbReference type="GO" id="GO:0010008">
    <property type="term" value="C:endosome membrane"/>
    <property type="evidence" value="ECO:0007669"/>
    <property type="project" value="UniProtKB-SubCell"/>
</dbReference>
<dbReference type="InterPro" id="IPR004240">
    <property type="entry name" value="EMP70"/>
</dbReference>
<evidence type="ECO:0000256" key="8">
    <source>
        <dbReference type="ARBA" id="ARBA00023034"/>
    </source>
</evidence>
<evidence type="ECO:0000256" key="7">
    <source>
        <dbReference type="ARBA" id="ARBA00022989"/>
    </source>
</evidence>
<reference evidence="11 12" key="1">
    <citation type="submission" date="2024-02" db="EMBL/GenBank/DDBJ databases">
        <authorList>
            <person name="Vignale AGUSTIN F."/>
            <person name="Sosa J E."/>
            <person name="Modenutti C."/>
        </authorList>
    </citation>
    <scope>NUCLEOTIDE SEQUENCE [LARGE SCALE GENOMIC DNA]</scope>
</reference>
<accession>A0ABC8SF18</accession>
<keyword evidence="6" id="KW-0967">Endosome</keyword>
<name>A0ABC8SF18_9AQUA</name>